<evidence type="ECO:0008006" key="3">
    <source>
        <dbReference type="Google" id="ProtNLM"/>
    </source>
</evidence>
<sequence>MDVGGLWGLFASVGETVLAEQISQNLGWPVNPDSHAMGISVGRNMQNTSTLGGYLKVRQDGTEHTVGITCYHGVRLDSTGSFDEDIQSRGATALSWPCQSPSAQDHNLLLERHVKITNKPTASNQHLKSRRERVQKESKQKLEELQQFDPHVGNVVAVSGWRNREYGTGLGAPLVFVDWACIEISHEKCPYPINAIDEVADELPASFPEGLPHWKSTKEAVDTVADMPTANIVTFKRGRTTGLTAGDLGGICQAAHRIPGLPGHLHHRAYMVTTSPTRRPFGLPGDSGAWCLNGNGDVVGQLVAGDSNDGTGHVVPFKLLLNDMEDKLGLEPGSISLA</sequence>
<reference evidence="1 2" key="1">
    <citation type="submission" date="2024-07" db="EMBL/GenBank/DDBJ databases">
        <title>Section-level genome sequencing and comparative genomics of Aspergillus sections Usti and Cavernicolus.</title>
        <authorList>
            <consortium name="Lawrence Berkeley National Laboratory"/>
            <person name="Nybo J.L."/>
            <person name="Vesth T.C."/>
            <person name="Theobald S."/>
            <person name="Frisvad J.C."/>
            <person name="Larsen T.O."/>
            <person name="Kjaerboelling I."/>
            <person name="Rothschild-Mancinelli K."/>
            <person name="Lyhne E.K."/>
            <person name="Kogle M.E."/>
            <person name="Barry K."/>
            <person name="Clum A."/>
            <person name="Na H."/>
            <person name="Ledsgaard L."/>
            <person name="Lin J."/>
            <person name="Lipzen A."/>
            <person name="Kuo A."/>
            <person name="Riley R."/>
            <person name="Mondo S."/>
            <person name="LaButti K."/>
            <person name="Haridas S."/>
            <person name="Pangalinan J."/>
            <person name="Salamov A.A."/>
            <person name="Simmons B.A."/>
            <person name="Magnuson J.K."/>
            <person name="Chen J."/>
            <person name="Drula E."/>
            <person name="Henrissat B."/>
            <person name="Wiebenga A."/>
            <person name="Lubbers R.J."/>
            <person name="Gomes A.C."/>
            <person name="Macurrencykelacurrency M.R."/>
            <person name="Stajich J."/>
            <person name="Grigoriev I.V."/>
            <person name="Mortensen U.H."/>
            <person name="De vries R.P."/>
            <person name="Baker S.E."/>
            <person name="Andersen M.R."/>
        </authorList>
    </citation>
    <scope>NUCLEOTIDE SEQUENCE [LARGE SCALE GENOMIC DNA]</scope>
    <source>
        <strain evidence="1 2">CBS 756.74</strain>
    </source>
</reference>
<organism evidence="1 2">
    <name type="scientific">Aspergillus pseudodeflectus</name>
    <dbReference type="NCBI Taxonomy" id="176178"/>
    <lineage>
        <taxon>Eukaryota</taxon>
        <taxon>Fungi</taxon>
        <taxon>Dikarya</taxon>
        <taxon>Ascomycota</taxon>
        <taxon>Pezizomycotina</taxon>
        <taxon>Eurotiomycetes</taxon>
        <taxon>Eurotiomycetidae</taxon>
        <taxon>Eurotiales</taxon>
        <taxon>Aspergillaceae</taxon>
        <taxon>Aspergillus</taxon>
        <taxon>Aspergillus subgen. Nidulantes</taxon>
    </lineage>
</organism>
<protein>
    <recommendedName>
        <fullName evidence="3">Trypsin-like cysteine/serine peptidase domain-containing protein</fullName>
    </recommendedName>
</protein>
<keyword evidence="2" id="KW-1185">Reference proteome</keyword>
<proteinExistence type="predicted"/>
<dbReference type="RefSeq" id="XP_070902458.1">
    <property type="nucleotide sequence ID" value="XM_071037652.1"/>
</dbReference>
<accession>A0ABR4KVL4</accession>
<name>A0ABR4KVL4_9EURO</name>
<comment type="caution">
    <text evidence="1">The sequence shown here is derived from an EMBL/GenBank/DDBJ whole genome shotgun (WGS) entry which is preliminary data.</text>
</comment>
<dbReference type="EMBL" id="JBFXLR010000008">
    <property type="protein sequence ID" value="KAL2856300.1"/>
    <property type="molecule type" value="Genomic_DNA"/>
</dbReference>
<dbReference type="Proteomes" id="UP001610444">
    <property type="component" value="Unassembled WGS sequence"/>
</dbReference>
<gene>
    <name evidence="1" type="ORF">BJX68DRAFT_206759</name>
</gene>
<evidence type="ECO:0000313" key="2">
    <source>
        <dbReference type="Proteomes" id="UP001610444"/>
    </source>
</evidence>
<evidence type="ECO:0000313" key="1">
    <source>
        <dbReference type="EMBL" id="KAL2856300.1"/>
    </source>
</evidence>
<dbReference type="GeneID" id="98152816"/>